<dbReference type="AlphaFoldDB" id="I3UYZ6"/>
<organism evidence="1 2">
    <name type="scientific">Pseudomonas putida ND6</name>
    <dbReference type="NCBI Taxonomy" id="231023"/>
    <lineage>
        <taxon>Bacteria</taxon>
        <taxon>Pseudomonadati</taxon>
        <taxon>Pseudomonadota</taxon>
        <taxon>Gammaproteobacteria</taxon>
        <taxon>Pseudomonadales</taxon>
        <taxon>Pseudomonadaceae</taxon>
        <taxon>Pseudomonas</taxon>
    </lineage>
</organism>
<evidence type="ECO:0000313" key="1">
    <source>
        <dbReference type="EMBL" id="AFK70717.1"/>
    </source>
</evidence>
<name>I3UYZ6_PSEPU</name>
<sequence>MALTATMTMITTTTTAMYTARTATTAPKNRCATP</sequence>
<protein>
    <submittedName>
        <fullName evidence="1">Uncharacterized protein</fullName>
    </submittedName>
</protein>
<dbReference type="Proteomes" id="UP000005268">
    <property type="component" value="Chromosome"/>
</dbReference>
<dbReference type="HOGENOM" id="CLU_3375413_0_0_6"/>
<reference evidence="1 2" key="1">
    <citation type="journal article" date="2012" name="J. Bacteriol.">
        <title>Complete Genome Sequence of the Naphthalene-Degrading Pseudomonas putida Strain ND6.</title>
        <authorList>
            <person name="Li S."/>
            <person name="Zhao H."/>
            <person name="Li Y."/>
            <person name="Niu S."/>
            <person name="Cai B."/>
        </authorList>
    </citation>
    <scope>NUCLEOTIDE SEQUENCE [LARGE SCALE GENOMIC DNA]</scope>
    <source>
        <strain evidence="1 2">ND6</strain>
    </source>
</reference>
<accession>I3UYZ6</accession>
<evidence type="ECO:0000313" key="2">
    <source>
        <dbReference type="Proteomes" id="UP000005268"/>
    </source>
</evidence>
<gene>
    <name evidence="1" type="ORF">YSA_07299</name>
</gene>
<proteinExistence type="predicted"/>
<dbReference type="EMBL" id="CP003588">
    <property type="protein sequence ID" value="AFK70717.1"/>
    <property type="molecule type" value="Genomic_DNA"/>
</dbReference>
<dbReference type="KEGG" id="ppi:YSA_07299"/>